<evidence type="ECO:0008006" key="2">
    <source>
        <dbReference type="Google" id="ProtNLM"/>
    </source>
</evidence>
<name>A0A644X500_9ZZZZ</name>
<organism evidence="1">
    <name type="scientific">bioreactor metagenome</name>
    <dbReference type="NCBI Taxonomy" id="1076179"/>
    <lineage>
        <taxon>unclassified sequences</taxon>
        <taxon>metagenomes</taxon>
        <taxon>ecological metagenomes</taxon>
    </lineage>
</organism>
<sequence length="148" mass="16893">MNKAQWYKHLIGRIDYSIANDYYFEAAFIAYGIIEDRLDSMLKQLGLANMQGVAKKIRAIAKIRSTKLESAFFLKKWDGGKYKDLGLLGEVKTWGELYRNPIQHLLGDPRVYNAQYGGFHIQNTKDLAEEGAKVARALSAAVMRYKKL</sequence>
<comment type="caution">
    <text evidence="1">The sequence shown here is derived from an EMBL/GenBank/DDBJ whole genome shotgun (WGS) entry which is preliminary data.</text>
</comment>
<reference evidence="1" key="1">
    <citation type="submission" date="2019-08" db="EMBL/GenBank/DDBJ databases">
        <authorList>
            <person name="Kucharzyk K."/>
            <person name="Murdoch R.W."/>
            <person name="Higgins S."/>
            <person name="Loffler F."/>
        </authorList>
    </citation>
    <scope>NUCLEOTIDE SEQUENCE</scope>
</reference>
<accession>A0A644X500</accession>
<dbReference type="AlphaFoldDB" id="A0A644X500"/>
<protein>
    <recommendedName>
        <fullName evidence="2">HEPN domain-containing protein</fullName>
    </recommendedName>
</protein>
<evidence type="ECO:0000313" key="1">
    <source>
        <dbReference type="EMBL" id="MPM09204.1"/>
    </source>
</evidence>
<dbReference type="EMBL" id="VSSQ01001542">
    <property type="protein sequence ID" value="MPM09204.1"/>
    <property type="molecule type" value="Genomic_DNA"/>
</dbReference>
<proteinExistence type="predicted"/>
<gene>
    <name evidence="1" type="ORF">SDC9_55520</name>
</gene>